<dbReference type="SUPFAM" id="SSF161098">
    <property type="entry name" value="MetI-like"/>
    <property type="match status" value="1"/>
</dbReference>
<feature type="domain" description="ABC transmembrane type-1" evidence="8">
    <location>
        <begin position="70"/>
        <end position="252"/>
    </location>
</feature>
<keyword evidence="6 7" id="KW-0472">Membrane</keyword>
<dbReference type="PANTHER" id="PTHR30151:SF20">
    <property type="entry name" value="ABC TRANSPORTER PERMEASE PROTEIN HI_0355-RELATED"/>
    <property type="match status" value="1"/>
</dbReference>
<dbReference type="PROSITE" id="PS50928">
    <property type="entry name" value="ABC_TM1"/>
    <property type="match status" value="1"/>
</dbReference>
<evidence type="ECO:0000256" key="2">
    <source>
        <dbReference type="ARBA" id="ARBA00022448"/>
    </source>
</evidence>
<evidence type="ECO:0000259" key="8">
    <source>
        <dbReference type="PROSITE" id="PS50928"/>
    </source>
</evidence>
<proteinExistence type="inferred from homology"/>
<keyword evidence="2 7" id="KW-0813">Transport</keyword>
<dbReference type="InterPro" id="IPR035906">
    <property type="entry name" value="MetI-like_sf"/>
</dbReference>
<evidence type="ECO:0000256" key="7">
    <source>
        <dbReference type="RuleBase" id="RU363032"/>
    </source>
</evidence>
<feature type="transmembrane region" description="Helical" evidence="7">
    <location>
        <begin position="135"/>
        <end position="155"/>
    </location>
</feature>
<dbReference type="PANTHER" id="PTHR30151">
    <property type="entry name" value="ALKANE SULFONATE ABC TRANSPORTER-RELATED, MEMBRANE SUBUNIT"/>
    <property type="match status" value="1"/>
</dbReference>
<keyword evidence="3" id="KW-1003">Cell membrane</keyword>
<feature type="transmembrane region" description="Helical" evidence="7">
    <location>
        <begin position="198"/>
        <end position="221"/>
    </location>
</feature>
<keyword evidence="5 7" id="KW-1133">Transmembrane helix</keyword>
<feature type="transmembrane region" description="Helical" evidence="7">
    <location>
        <begin position="70"/>
        <end position="96"/>
    </location>
</feature>
<feature type="transmembrane region" description="Helical" evidence="7">
    <location>
        <begin position="233"/>
        <end position="251"/>
    </location>
</feature>
<keyword evidence="4 7" id="KW-0812">Transmembrane</keyword>
<gene>
    <name evidence="9" type="ORF">CSW38_02475</name>
</gene>
<comment type="caution">
    <text evidence="9">The sequence shown here is derived from an EMBL/GenBank/DDBJ whole genome shotgun (WGS) entry which is preliminary data.</text>
</comment>
<dbReference type="CDD" id="cd06261">
    <property type="entry name" value="TM_PBP2"/>
    <property type="match status" value="1"/>
</dbReference>
<dbReference type="EMBL" id="PELY01000054">
    <property type="protein sequence ID" value="RTH27814.1"/>
    <property type="molecule type" value="Genomic_DNA"/>
</dbReference>
<dbReference type="AlphaFoldDB" id="A0A430S2B2"/>
<evidence type="ECO:0000256" key="3">
    <source>
        <dbReference type="ARBA" id="ARBA00022475"/>
    </source>
</evidence>
<dbReference type="GO" id="GO:0055085">
    <property type="term" value="P:transmembrane transport"/>
    <property type="evidence" value="ECO:0007669"/>
    <property type="project" value="InterPro"/>
</dbReference>
<accession>A0A430S2B2</accession>
<protein>
    <recommendedName>
        <fullName evidence="8">ABC transmembrane type-1 domain-containing protein</fullName>
    </recommendedName>
</protein>
<feature type="transmembrane region" description="Helical" evidence="7">
    <location>
        <begin position="175"/>
        <end position="191"/>
    </location>
</feature>
<comment type="subcellular location">
    <subcellularLocation>
        <location evidence="1 7">Cell membrane</location>
        <topology evidence="1 7">Multi-pass membrane protein</topology>
    </subcellularLocation>
</comment>
<evidence type="ECO:0000313" key="9">
    <source>
        <dbReference type="EMBL" id="RTH27814.1"/>
    </source>
</evidence>
<dbReference type="Gene3D" id="1.10.3720.10">
    <property type="entry name" value="MetI-like"/>
    <property type="match status" value="1"/>
</dbReference>
<evidence type="ECO:0000256" key="5">
    <source>
        <dbReference type="ARBA" id="ARBA00022989"/>
    </source>
</evidence>
<reference evidence="9 10" key="1">
    <citation type="journal article" date="2019" name="Extremophiles">
        <title>Biogeography of thermophiles and predominance of Thermus scotoductus in domestic water heaters.</title>
        <authorList>
            <person name="Wilpiszeski R.L."/>
            <person name="Zhang Z."/>
            <person name="House C.H."/>
        </authorList>
    </citation>
    <scope>NUCLEOTIDE SEQUENCE [LARGE SCALE GENOMIC DNA]</scope>
    <source>
        <strain evidence="9 10">25_S25</strain>
    </source>
</reference>
<dbReference type="GO" id="GO:0005886">
    <property type="term" value="C:plasma membrane"/>
    <property type="evidence" value="ECO:0007669"/>
    <property type="project" value="UniProtKB-SubCell"/>
</dbReference>
<feature type="transmembrane region" description="Helical" evidence="7">
    <location>
        <begin position="7"/>
        <end position="28"/>
    </location>
</feature>
<dbReference type="InterPro" id="IPR000515">
    <property type="entry name" value="MetI-like"/>
</dbReference>
<sequence length="262" mass="28884">MGGKIRWIQWITFIGVLLIIELLPRVGLVRPASLVPTSEILMRMGEVILTGAIPSPYFERAGIPTLSVHLSATMLGIFASFMSAVLIGTLVGIIFWRVPLLWSVFNPFIVVYYALPIFALYPLLVLLLGIGLAPIVMIGFLFAVVVVIANTSLGLKRVDQEIYPKVGQSLGLSPLQMYVWIYLPAAAPYVFTGWKLAFVYSTIAVVASEFLISTRGLGHIIDRAYKNFETANMYAMIALVMGIAIMAHFILSRIERGLYAKA</sequence>
<evidence type="ECO:0000256" key="6">
    <source>
        <dbReference type="ARBA" id="ARBA00023136"/>
    </source>
</evidence>
<comment type="similarity">
    <text evidence="7">Belongs to the binding-protein-dependent transport system permease family.</text>
</comment>
<dbReference type="Pfam" id="PF00528">
    <property type="entry name" value="BPD_transp_1"/>
    <property type="match status" value="1"/>
</dbReference>
<evidence type="ECO:0000256" key="1">
    <source>
        <dbReference type="ARBA" id="ARBA00004651"/>
    </source>
</evidence>
<dbReference type="Proteomes" id="UP000287306">
    <property type="component" value="Unassembled WGS sequence"/>
</dbReference>
<name>A0A430S2B2_THESC</name>
<evidence type="ECO:0000256" key="4">
    <source>
        <dbReference type="ARBA" id="ARBA00022692"/>
    </source>
</evidence>
<organism evidence="9 10">
    <name type="scientific">Thermus scotoductus</name>
    <dbReference type="NCBI Taxonomy" id="37636"/>
    <lineage>
        <taxon>Bacteria</taxon>
        <taxon>Thermotogati</taxon>
        <taxon>Deinococcota</taxon>
        <taxon>Deinococci</taxon>
        <taxon>Thermales</taxon>
        <taxon>Thermaceae</taxon>
        <taxon>Thermus</taxon>
    </lineage>
</organism>
<feature type="transmembrane region" description="Helical" evidence="7">
    <location>
        <begin position="108"/>
        <end position="128"/>
    </location>
</feature>
<evidence type="ECO:0000313" key="10">
    <source>
        <dbReference type="Proteomes" id="UP000287306"/>
    </source>
</evidence>